<evidence type="ECO:0000256" key="3">
    <source>
        <dbReference type="ARBA" id="ARBA00023136"/>
    </source>
</evidence>
<evidence type="ECO:0000256" key="6">
    <source>
        <dbReference type="SAM" id="MobiDB-lite"/>
    </source>
</evidence>
<gene>
    <name evidence="7" type="ORF">M427DRAFT_131366</name>
</gene>
<dbReference type="InterPro" id="IPR028209">
    <property type="entry name" value="LAMTOR1/MEH1"/>
</dbReference>
<reference evidence="7 8" key="1">
    <citation type="journal article" date="2015" name="Genome Biol. Evol.">
        <title>Phylogenomic analyses indicate that early fungi evolved digesting cell walls of algal ancestors of land plants.</title>
        <authorList>
            <person name="Chang Y."/>
            <person name="Wang S."/>
            <person name="Sekimoto S."/>
            <person name="Aerts A.L."/>
            <person name="Choi C."/>
            <person name="Clum A."/>
            <person name="LaButti K.M."/>
            <person name="Lindquist E.A."/>
            <person name="Yee Ngan C."/>
            <person name="Ohm R.A."/>
            <person name="Salamov A.A."/>
            <person name="Grigoriev I.V."/>
            <person name="Spatafora J.W."/>
            <person name="Berbee M.L."/>
        </authorList>
    </citation>
    <scope>NUCLEOTIDE SEQUENCE [LARGE SCALE GENOMIC DNA]</scope>
    <source>
        <strain evidence="7 8">JEL478</strain>
    </source>
</reference>
<dbReference type="OrthoDB" id="5562028at2759"/>
<feature type="region of interest" description="Disordered" evidence="6">
    <location>
        <begin position="56"/>
        <end position="100"/>
    </location>
</feature>
<keyword evidence="2" id="KW-0519">Myristate</keyword>
<keyword evidence="5" id="KW-0449">Lipoprotein</keyword>
<sequence length="180" mass="19148">MEENREQDKLRRIVQKAADTLIDISALRTIDKLRPQEHLERRREYHSRISQYYGSPISHYTPPHHLATTAPPKSAATLSPVPTSPPPLSGSPPPTTVVLPPSSTLSRLLSASLLRQGAVDMYPGTPPTAVVGRLGGGNGKEGAWRGFEEAFEEVKRAVGGGSGAAVGVREGKVGKVGGAQ</sequence>
<proteinExistence type="predicted"/>
<evidence type="ECO:0000256" key="4">
    <source>
        <dbReference type="ARBA" id="ARBA00023139"/>
    </source>
</evidence>
<dbReference type="GO" id="GO:0032008">
    <property type="term" value="P:positive regulation of TOR signaling"/>
    <property type="evidence" value="ECO:0007669"/>
    <property type="project" value="InterPro"/>
</dbReference>
<feature type="compositionally biased region" description="Low complexity" evidence="6">
    <location>
        <begin position="61"/>
        <end position="81"/>
    </location>
</feature>
<evidence type="ECO:0000313" key="7">
    <source>
        <dbReference type="EMBL" id="KXS20596.1"/>
    </source>
</evidence>
<dbReference type="GO" id="GO:0016197">
    <property type="term" value="P:endosomal transport"/>
    <property type="evidence" value="ECO:0007669"/>
    <property type="project" value="InterPro"/>
</dbReference>
<keyword evidence="8" id="KW-1185">Reference proteome</keyword>
<accession>A0A139AV27</accession>
<dbReference type="GO" id="GO:0045121">
    <property type="term" value="C:membrane raft"/>
    <property type="evidence" value="ECO:0007669"/>
    <property type="project" value="InterPro"/>
</dbReference>
<keyword evidence="3" id="KW-0472">Membrane</keyword>
<dbReference type="Pfam" id="PF15454">
    <property type="entry name" value="LAMTOR"/>
    <property type="match status" value="1"/>
</dbReference>
<dbReference type="GO" id="GO:0031902">
    <property type="term" value="C:late endosome membrane"/>
    <property type="evidence" value="ECO:0007669"/>
    <property type="project" value="InterPro"/>
</dbReference>
<organism evidence="7 8">
    <name type="scientific">Gonapodya prolifera (strain JEL478)</name>
    <name type="common">Monoblepharis prolifera</name>
    <dbReference type="NCBI Taxonomy" id="1344416"/>
    <lineage>
        <taxon>Eukaryota</taxon>
        <taxon>Fungi</taxon>
        <taxon>Fungi incertae sedis</taxon>
        <taxon>Chytridiomycota</taxon>
        <taxon>Chytridiomycota incertae sedis</taxon>
        <taxon>Monoblepharidomycetes</taxon>
        <taxon>Monoblepharidales</taxon>
        <taxon>Gonapodyaceae</taxon>
        <taxon>Gonapodya</taxon>
    </lineage>
</organism>
<evidence type="ECO:0000313" key="8">
    <source>
        <dbReference type="Proteomes" id="UP000070544"/>
    </source>
</evidence>
<dbReference type="GO" id="GO:0071986">
    <property type="term" value="C:Ragulator complex"/>
    <property type="evidence" value="ECO:0007669"/>
    <property type="project" value="InterPro"/>
</dbReference>
<feature type="compositionally biased region" description="Pro residues" evidence="6">
    <location>
        <begin position="82"/>
        <end position="95"/>
    </location>
</feature>
<protein>
    <submittedName>
        <fullName evidence="7">Uncharacterized protein</fullName>
    </submittedName>
</protein>
<evidence type="ECO:0000256" key="2">
    <source>
        <dbReference type="ARBA" id="ARBA00022707"/>
    </source>
</evidence>
<comment type="subcellular location">
    <subcellularLocation>
        <location evidence="1">Endomembrane system</location>
    </subcellularLocation>
</comment>
<evidence type="ECO:0000256" key="5">
    <source>
        <dbReference type="ARBA" id="ARBA00023288"/>
    </source>
</evidence>
<dbReference type="GO" id="GO:0043410">
    <property type="term" value="P:positive regulation of MAPK cascade"/>
    <property type="evidence" value="ECO:0007669"/>
    <property type="project" value="InterPro"/>
</dbReference>
<name>A0A139AV27_GONPJ</name>
<keyword evidence="4" id="KW-0564">Palmitate</keyword>
<dbReference type="EMBL" id="KQ965735">
    <property type="protein sequence ID" value="KXS20596.1"/>
    <property type="molecule type" value="Genomic_DNA"/>
</dbReference>
<evidence type="ECO:0000256" key="1">
    <source>
        <dbReference type="ARBA" id="ARBA00004308"/>
    </source>
</evidence>
<dbReference type="AlphaFoldDB" id="A0A139AV27"/>
<dbReference type="GO" id="GO:0001919">
    <property type="term" value="P:regulation of receptor recycling"/>
    <property type="evidence" value="ECO:0007669"/>
    <property type="project" value="InterPro"/>
</dbReference>
<dbReference type="Proteomes" id="UP000070544">
    <property type="component" value="Unassembled WGS sequence"/>
</dbReference>
<dbReference type="GO" id="GO:0071230">
    <property type="term" value="P:cellular response to amino acid stimulus"/>
    <property type="evidence" value="ECO:0007669"/>
    <property type="project" value="InterPro"/>
</dbReference>